<accession>A0A2W5RW74</accession>
<dbReference type="InterPro" id="IPR050834">
    <property type="entry name" value="Glycosyltransf_2"/>
</dbReference>
<proteinExistence type="predicted"/>
<dbReference type="AlphaFoldDB" id="A0A2W5RW74"/>
<dbReference type="EMBL" id="QFQS01000012">
    <property type="protein sequence ID" value="PZQ94888.1"/>
    <property type="molecule type" value="Genomic_DNA"/>
</dbReference>
<comment type="caution">
    <text evidence="2">The sequence shown here is derived from an EMBL/GenBank/DDBJ whole genome shotgun (WGS) entry which is preliminary data.</text>
</comment>
<protein>
    <submittedName>
        <fullName evidence="2">Glycosyltransferase family 2 protein</fullName>
    </submittedName>
</protein>
<dbReference type="PANTHER" id="PTHR43685">
    <property type="entry name" value="GLYCOSYLTRANSFERASE"/>
    <property type="match status" value="1"/>
</dbReference>
<dbReference type="Pfam" id="PF00535">
    <property type="entry name" value="Glycos_transf_2"/>
    <property type="match status" value="1"/>
</dbReference>
<dbReference type="PANTHER" id="PTHR43685:SF2">
    <property type="entry name" value="GLYCOSYLTRANSFERASE 2-LIKE DOMAIN-CONTAINING PROTEIN"/>
    <property type="match status" value="1"/>
</dbReference>
<dbReference type="Proteomes" id="UP000248975">
    <property type="component" value="Unassembled WGS sequence"/>
</dbReference>
<dbReference type="Gene3D" id="3.90.550.10">
    <property type="entry name" value="Spore Coat Polysaccharide Biosynthesis Protein SpsA, Chain A"/>
    <property type="match status" value="1"/>
</dbReference>
<evidence type="ECO:0000313" key="3">
    <source>
        <dbReference type="Proteomes" id="UP000248975"/>
    </source>
</evidence>
<gene>
    <name evidence="2" type="ORF">DI533_21130</name>
</gene>
<reference evidence="2 3" key="1">
    <citation type="submission" date="2017-08" db="EMBL/GenBank/DDBJ databases">
        <title>Infants hospitalized years apart are colonized by the same room-sourced microbial strains.</title>
        <authorList>
            <person name="Brooks B."/>
            <person name="Olm M.R."/>
            <person name="Firek B.A."/>
            <person name="Baker R."/>
            <person name="Thomas B.C."/>
            <person name="Morowitz M.J."/>
            <person name="Banfield J.F."/>
        </authorList>
    </citation>
    <scope>NUCLEOTIDE SEQUENCE [LARGE SCALE GENOMIC DNA]</scope>
    <source>
        <strain evidence="2">S2_003_000_R2_11</strain>
    </source>
</reference>
<dbReference type="GO" id="GO:0016740">
    <property type="term" value="F:transferase activity"/>
    <property type="evidence" value="ECO:0007669"/>
    <property type="project" value="UniProtKB-KW"/>
</dbReference>
<dbReference type="InterPro" id="IPR029044">
    <property type="entry name" value="Nucleotide-diphossugar_trans"/>
</dbReference>
<dbReference type="SUPFAM" id="SSF53448">
    <property type="entry name" value="Nucleotide-diphospho-sugar transferases"/>
    <property type="match status" value="1"/>
</dbReference>
<dbReference type="InterPro" id="IPR001173">
    <property type="entry name" value="Glyco_trans_2-like"/>
</dbReference>
<sequence length="324" mass="34927">MPDMTGTPQVSVVIAAWNAAGFLPRAVASVLAQEGVGRPEILIVEDCSTDTTLAVAEGLAAHHPEVRVLRNEANSGPARSRNRGIAAAKGEWIAVLDADDAFAPGRLRRMIDVAEAEGLEALSDLPVLYDLAADTAAPTQLAASGGVTRLDLLRLLSADPETGLDLGLMKPIYHRSLGERGLLKYPEAIRHGEDNRLYVELLRKGVIFGLLREAHYIFSTRIGAVSGKYSPGSVTRVDYRALARQGEALAAELAAAGELTPELAALMAARKEQALRQNRIYGWTTLRRGEWGRLRQWLGQHPGNGAELARIALRKLGGQRGRPD</sequence>
<keyword evidence="2" id="KW-0808">Transferase</keyword>
<dbReference type="CDD" id="cd00761">
    <property type="entry name" value="Glyco_tranf_GTA_type"/>
    <property type="match status" value="1"/>
</dbReference>
<feature type="domain" description="Glycosyltransferase 2-like" evidence="1">
    <location>
        <begin position="11"/>
        <end position="124"/>
    </location>
</feature>
<name>A0A2W5RW74_CERSP</name>
<evidence type="ECO:0000259" key="1">
    <source>
        <dbReference type="Pfam" id="PF00535"/>
    </source>
</evidence>
<evidence type="ECO:0000313" key="2">
    <source>
        <dbReference type="EMBL" id="PZQ94888.1"/>
    </source>
</evidence>
<organism evidence="2 3">
    <name type="scientific">Cereibacter sphaeroides</name>
    <name type="common">Rhodobacter sphaeroides</name>
    <dbReference type="NCBI Taxonomy" id="1063"/>
    <lineage>
        <taxon>Bacteria</taxon>
        <taxon>Pseudomonadati</taxon>
        <taxon>Pseudomonadota</taxon>
        <taxon>Alphaproteobacteria</taxon>
        <taxon>Rhodobacterales</taxon>
        <taxon>Paracoccaceae</taxon>
        <taxon>Cereibacter</taxon>
    </lineage>
</organism>